<gene>
    <name evidence="1" type="ORF">VK792_07810</name>
</gene>
<accession>A0ABU6HJ85</accession>
<organism evidence="1 2">
    <name type="scientific">Mesobacterium hydrothermale</name>
    <dbReference type="NCBI Taxonomy" id="3111907"/>
    <lineage>
        <taxon>Bacteria</taxon>
        <taxon>Pseudomonadati</taxon>
        <taxon>Pseudomonadota</taxon>
        <taxon>Alphaproteobacteria</taxon>
        <taxon>Rhodobacterales</taxon>
        <taxon>Roseobacteraceae</taxon>
        <taxon>Mesobacterium</taxon>
    </lineage>
</organism>
<comment type="caution">
    <text evidence="1">The sequence shown here is derived from an EMBL/GenBank/DDBJ whole genome shotgun (WGS) entry which is preliminary data.</text>
</comment>
<evidence type="ECO:0000313" key="2">
    <source>
        <dbReference type="Proteomes" id="UP001348149"/>
    </source>
</evidence>
<sequence length="71" mass="7863">MADPTIYAVKNKRDHIDRLYEIANLAKIGAAATNTVLNLDHLDSAQCTLWEVIYTLASEGIEIAEMEKKGT</sequence>
<proteinExistence type="predicted"/>
<dbReference type="EMBL" id="JAYLLH010000008">
    <property type="protein sequence ID" value="MEC3861185.1"/>
    <property type="molecule type" value="Genomic_DNA"/>
</dbReference>
<reference evidence="1 2" key="1">
    <citation type="submission" date="2024-01" db="EMBL/GenBank/DDBJ databases">
        <title>Mesobacterium rodlantinim sp. nov., isolated from shallow sea hydrothermal systems off Kueishantao Island.</title>
        <authorList>
            <person name="Su Z."/>
            <person name="Tang K."/>
        </authorList>
    </citation>
    <scope>NUCLEOTIDE SEQUENCE [LARGE SCALE GENOMIC DNA]</scope>
    <source>
        <strain evidence="1 2">TK19101</strain>
    </source>
</reference>
<name>A0ABU6HJ85_9RHOB</name>
<keyword evidence="2" id="KW-1185">Reference proteome</keyword>
<evidence type="ECO:0000313" key="1">
    <source>
        <dbReference type="EMBL" id="MEC3861185.1"/>
    </source>
</evidence>
<protein>
    <submittedName>
        <fullName evidence="1">Uncharacterized protein</fullName>
    </submittedName>
</protein>
<dbReference type="Proteomes" id="UP001348149">
    <property type="component" value="Unassembled WGS sequence"/>
</dbReference>
<dbReference type="RefSeq" id="WP_326296900.1">
    <property type="nucleotide sequence ID" value="NZ_JAYLLH010000008.1"/>
</dbReference>